<evidence type="ECO:0000256" key="1">
    <source>
        <dbReference type="ARBA" id="ARBA00006432"/>
    </source>
</evidence>
<dbReference type="InterPro" id="IPR050237">
    <property type="entry name" value="ATP-dep_AMP-bd_enzyme"/>
</dbReference>
<keyword evidence="6" id="KW-1185">Reference proteome</keyword>
<organism evidence="5 6">
    <name type="scientific">Aeromicrobium choanae</name>
    <dbReference type="NCBI Taxonomy" id="1736691"/>
    <lineage>
        <taxon>Bacteria</taxon>
        <taxon>Bacillati</taxon>
        <taxon>Actinomycetota</taxon>
        <taxon>Actinomycetes</taxon>
        <taxon>Propionibacteriales</taxon>
        <taxon>Nocardioidaceae</taxon>
        <taxon>Aeromicrobium</taxon>
    </lineage>
</organism>
<dbReference type="PANTHER" id="PTHR43767:SF1">
    <property type="entry name" value="NONRIBOSOMAL PEPTIDE SYNTHASE PES1 (EUROFUNG)-RELATED"/>
    <property type="match status" value="1"/>
</dbReference>
<dbReference type="SUPFAM" id="SSF56801">
    <property type="entry name" value="Acetyl-CoA synthetase-like"/>
    <property type="match status" value="1"/>
</dbReference>
<dbReference type="RefSeq" id="WP_078698585.1">
    <property type="nucleotide sequence ID" value="NZ_LT796768.1"/>
</dbReference>
<dbReference type="Pfam" id="PF00501">
    <property type="entry name" value="AMP-binding"/>
    <property type="match status" value="1"/>
</dbReference>
<dbReference type="PANTHER" id="PTHR43767">
    <property type="entry name" value="LONG-CHAIN-FATTY-ACID--COA LIGASE"/>
    <property type="match status" value="1"/>
</dbReference>
<feature type="domain" description="AMP-binding enzyme C-terminal" evidence="4">
    <location>
        <begin position="470"/>
        <end position="545"/>
    </location>
</feature>
<dbReference type="Gene3D" id="3.40.50.12780">
    <property type="entry name" value="N-terminal domain of ligase-like"/>
    <property type="match status" value="1"/>
</dbReference>
<accession>A0A1T4YQ06</accession>
<keyword evidence="2" id="KW-0436">Ligase</keyword>
<evidence type="ECO:0000259" key="3">
    <source>
        <dbReference type="Pfam" id="PF00501"/>
    </source>
</evidence>
<dbReference type="InterPro" id="IPR020845">
    <property type="entry name" value="AMP-binding_CS"/>
</dbReference>
<dbReference type="AlphaFoldDB" id="A0A1T4YQ06"/>
<dbReference type="Gene3D" id="3.30.300.30">
    <property type="match status" value="1"/>
</dbReference>
<dbReference type="FunFam" id="3.30.300.30:FF:000008">
    <property type="entry name" value="2,3-dihydroxybenzoate-AMP ligase"/>
    <property type="match status" value="1"/>
</dbReference>
<evidence type="ECO:0000259" key="4">
    <source>
        <dbReference type="Pfam" id="PF13193"/>
    </source>
</evidence>
<sequence>MPDSVTPTRPPWLSGYPDGKPATITPEYGTCLEMFSAAVARSADAPAIRYFDGILTYAEVDSLTDAMAAALVERDFRPGDRLALYLQNDPAFLLGLVAAWKAGGIAVLINPMNKQREVDNLLRDSGAVALLTLDDLYDSVAREVVESGRTSVSTVITTSATDFQSRNDARVLDSDPVDTNGTLRLTDLATTHAGRRAPSPDLDRDSVAVLTYTSGTTGLPKGAMNTHGAMAFNTQVYRDWMDLPEGAGVLAIAPLFHITGLVGHATLSMLLAGPLVLTHRFEPHSMLDAIREHRPFFTIGAITALVALTSAGGATRDDFTSLEVVYSGGAPIPPAVADRIEEEFGFYAHNFYGMTETTSPTHGVPRGLRAPVDPVSGALAVGFPVFNTHVRVVDEAGVEVPVGEIGEFATSGPQVIPGYWRNPEATAEAIVDGELRTGDMGFMDADGWFFIVDRKKDMIIASGYKVWPREVEDVLYSHPAVKEAAVVGVAHEYRGETVRAFVALHAGAHTTSDELIAFCKERMAAYKYPREVQILDRLPQSVTGKILRRELR</sequence>
<evidence type="ECO:0000313" key="5">
    <source>
        <dbReference type="EMBL" id="SKB03934.1"/>
    </source>
</evidence>
<dbReference type="EMBL" id="LT796768">
    <property type="protein sequence ID" value="SKB03934.1"/>
    <property type="molecule type" value="Genomic_DNA"/>
</dbReference>
<dbReference type="STRING" id="1736691.SAMN06295964_0387"/>
<feature type="domain" description="AMP-dependent synthetase/ligase" evidence="3">
    <location>
        <begin position="36"/>
        <end position="420"/>
    </location>
</feature>
<dbReference type="PROSITE" id="PS00455">
    <property type="entry name" value="AMP_BINDING"/>
    <property type="match status" value="1"/>
</dbReference>
<dbReference type="InterPro" id="IPR042099">
    <property type="entry name" value="ANL_N_sf"/>
</dbReference>
<dbReference type="OrthoDB" id="9803968at2"/>
<reference evidence="6" key="1">
    <citation type="submission" date="2017-02" db="EMBL/GenBank/DDBJ databases">
        <authorList>
            <person name="Varghese N."/>
            <person name="Submissions S."/>
        </authorList>
    </citation>
    <scope>NUCLEOTIDE SEQUENCE [LARGE SCALE GENOMIC DNA]</scope>
    <source>
        <strain evidence="6">9H-4</strain>
    </source>
</reference>
<dbReference type="GO" id="GO:0016878">
    <property type="term" value="F:acid-thiol ligase activity"/>
    <property type="evidence" value="ECO:0007669"/>
    <property type="project" value="UniProtKB-ARBA"/>
</dbReference>
<dbReference type="InterPro" id="IPR045851">
    <property type="entry name" value="AMP-bd_C_sf"/>
</dbReference>
<evidence type="ECO:0000313" key="6">
    <source>
        <dbReference type="Proteomes" id="UP000191040"/>
    </source>
</evidence>
<dbReference type="InterPro" id="IPR025110">
    <property type="entry name" value="AMP-bd_C"/>
</dbReference>
<protein>
    <submittedName>
        <fullName evidence="5">Long-chain acyl-CoA synthetase</fullName>
    </submittedName>
</protein>
<comment type="similarity">
    <text evidence="1">Belongs to the ATP-dependent AMP-binding enzyme family.</text>
</comment>
<evidence type="ECO:0000256" key="2">
    <source>
        <dbReference type="ARBA" id="ARBA00022598"/>
    </source>
</evidence>
<dbReference type="Proteomes" id="UP000191040">
    <property type="component" value="Chromosome I"/>
</dbReference>
<name>A0A1T4YQ06_9ACTN</name>
<proteinExistence type="inferred from homology"/>
<dbReference type="Pfam" id="PF13193">
    <property type="entry name" value="AMP-binding_C"/>
    <property type="match status" value="1"/>
</dbReference>
<dbReference type="InterPro" id="IPR000873">
    <property type="entry name" value="AMP-dep_synth/lig_dom"/>
</dbReference>
<gene>
    <name evidence="5" type="ORF">SAMN06295964_0387</name>
</gene>